<accession>A0A1L9PIU1</accession>
<name>A0A1L9PIU1_ASPVE</name>
<evidence type="ECO:0000313" key="1">
    <source>
        <dbReference type="EMBL" id="OJJ01438.1"/>
    </source>
</evidence>
<dbReference type="RefSeq" id="XP_040667200.1">
    <property type="nucleotide sequence ID" value="XM_040810077.1"/>
</dbReference>
<proteinExistence type="predicted"/>
<dbReference type="AlphaFoldDB" id="A0A1L9PIU1"/>
<dbReference type="GeneID" id="63725588"/>
<dbReference type="STRING" id="1036611.A0A1L9PIU1"/>
<sequence>MQTQKPNNPASTTLQIPFPSPYRIPSISEHSGTFSVSFNAGRVRLPPSLNSIVVGDLGKALDKCNRAALAAHNRLQTIHKEREQRYRKLCPNDPEIYNSHASSVDRLFAWCSDHGNEPYNPTLSPAAKIPYFGTTLTLDREAYAAWSRSYRRLLKDFEDTEYKGYNLARMEFETMMYIARAKGTISAEAFRELDVFWKDCFMREMKKWEEDASRQLALPTYEIVTREVLVAVFNRVENGERLVRELQEQQLGWSPTPTYCGYFPGL</sequence>
<organism evidence="1 2">
    <name type="scientific">Aspergillus versicolor CBS 583.65</name>
    <dbReference type="NCBI Taxonomy" id="1036611"/>
    <lineage>
        <taxon>Eukaryota</taxon>
        <taxon>Fungi</taxon>
        <taxon>Dikarya</taxon>
        <taxon>Ascomycota</taxon>
        <taxon>Pezizomycotina</taxon>
        <taxon>Eurotiomycetes</taxon>
        <taxon>Eurotiomycetidae</taxon>
        <taxon>Eurotiales</taxon>
        <taxon>Aspergillaceae</taxon>
        <taxon>Aspergillus</taxon>
        <taxon>Aspergillus subgen. Nidulantes</taxon>
    </lineage>
</organism>
<dbReference type="Proteomes" id="UP000184073">
    <property type="component" value="Unassembled WGS sequence"/>
</dbReference>
<dbReference type="EMBL" id="KV878128">
    <property type="protein sequence ID" value="OJJ01438.1"/>
    <property type="molecule type" value="Genomic_DNA"/>
</dbReference>
<reference evidence="2" key="1">
    <citation type="journal article" date="2017" name="Genome Biol.">
        <title>Comparative genomics reveals high biological diversity and specific adaptations in the industrially and medically important fungal genus Aspergillus.</title>
        <authorList>
            <person name="de Vries R.P."/>
            <person name="Riley R."/>
            <person name="Wiebenga A."/>
            <person name="Aguilar-Osorio G."/>
            <person name="Amillis S."/>
            <person name="Uchima C.A."/>
            <person name="Anderluh G."/>
            <person name="Asadollahi M."/>
            <person name="Askin M."/>
            <person name="Barry K."/>
            <person name="Battaglia E."/>
            <person name="Bayram O."/>
            <person name="Benocci T."/>
            <person name="Braus-Stromeyer S.A."/>
            <person name="Caldana C."/>
            <person name="Canovas D."/>
            <person name="Cerqueira G.C."/>
            <person name="Chen F."/>
            <person name="Chen W."/>
            <person name="Choi C."/>
            <person name="Clum A."/>
            <person name="Dos Santos R.A."/>
            <person name="Damasio A.R."/>
            <person name="Diallinas G."/>
            <person name="Emri T."/>
            <person name="Fekete E."/>
            <person name="Flipphi M."/>
            <person name="Freyberg S."/>
            <person name="Gallo A."/>
            <person name="Gournas C."/>
            <person name="Habgood R."/>
            <person name="Hainaut M."/>
            <person name="Harispe M.L."/>
            <person name="Henrissat B."/>
            <person name="Hilden K.S."/>
            <person name="Hope R."/>
            <person name="Hossain A."/>
            <person name="Karabika E."/>
            <person name="Karaffa L."/>
            <person name="Karanyi Z."/>
            <person name="Krasevec N."/>
            <person name="Kuo A."/>
            <person name="Kusch H."/>
            <person name="LaButti K."/>
            <person name="Lagendijk E.L."/>
            <person name="Lapidus A."/>
            <person name="Levasseur A."/>
            <person name="Lindquist E."/>
            <person name="Lipzen A."/>
            <person name="Logrieco A.F."/>
            <person name="MacCabe A."/>
            <person name="Maekelae M.R."/>
            <person name="Malavazi I."/>
            <person name="Melin P."/>
            <person name="Meyer V."/>
            <person name="Mielnichuk N."/>
            <person name="Miskei M."/>
            <person name="Molnar A.P."/>
            <person name="Mule G."/>
            <person name="Ngan C.Y."/>
            <person name="Orejas M."/>
            <person name="Orosz E."/>
            <person name="Ouedraogo J.P."/>
            <person name="Overkamp K.M."/>
            <person name="Park H.-S."/>
            <person name="Perrone G."/>
            <person name="Piumi F."/>
            <person name="Punt P.J."/>
            <person name="Ram A.F."/>
            <person name="Ramon A."/>
            <person name="Rauscher S."/>
            <person name="Record E."/>
            <person name="Riano-Pachon D.M."/>
            <person name="Robert V."/>
            <person name="Roehrig J."/>
            <person name="Ruller R."/>
            <person name="Salamov A."/>
            <person name="Salih N.S."/>
            <person name="Samson R.A."/>
            <person name="Sandor E."/>
            <person name="Sanguinetti M."/>
            <person name="Schuetze T."/>
            <person name="Sepcic K."/>
            <person name="Shelest E."/>
            <person name="Sherlock G."/>
            <person name="Sophianopoulou V."/>
            <person name="Squina F.M."/>
            <person name="Sun H."/>
            <person name="Susca A."/>
            <person name="Todd R.B."/>
            <person name="Tsang A."/>
            <person name="Unkles S.E."/>
            <person name="van de Wiele N."/>
            <person name="van Rossen-Uffink D."/>
            <person name="Oliveira J.V."/>
            <person name="Vesth T.C."/>
            <person name="Visser J."/>
            <person name="Yu J.-H."/>
            <person name="Zhou M."/>
            <person name="Andersen M.R."/>
            <person name="Archer D.B."/>
            <person name="Baker S.E."/>
            <person name="Benoit I."/>
            <person name="Brakhage A.A."/>
            <person name="Braus G.H."/>
            <person name="Fischer R."/>
            <person name="Frisvad J.C."/>
            <person name="Goldman G.H."/>
            <person name="Houbraken J."/>
            <person name="Oakley B."/>
            <person name="Pocsi I."/>
            <person name="Scazzocchio C."/>
            <person name="Seiboth B."/>
            <person name="vanKuyk P.A."/>
            <person name="Wortman J."/>
            <person name="Dyer P.S."/>
            <person name="Grigoriev I.V."/>
        </authorList>
    </citation>
    <scope>NUCLEOTIDE SEQUENCE [LARGE SCALE GENOMIC DNA]</scope>
    <source>
        <strain evidence="2">CBS 583.65</strain>
    </source>
</reference>
<dbReference type="VEuPathDB" id="FungiDB:ASPVEDRAFT_28099"/>
<gene>
    <name evidence="1" type="ORF">ASPVEDRAFT_28099</name>
</gene>
<keyword evidence="2" id="KW-1185">Reference proteome</keyword>
<protein>
    <submittedName>
        <fullName evidence="1">Uncharacterized protein</fullName>
    </submittedName>
</protein>
<evidence type="ECO:0000313" key="2">
    <source>
        <dbReference type="Proteomes" id="UP000184073"/>
    </source>
</evidence>
<dbReference type="OrthoDB" id="4192850at2759"/>